<keyword evidence="2" id="KW-1185">Reference proteome</keyword>
<evidence type="ECO:0000313" key="2">
    <source>
        <dbReference type="Proteomes" id="UP001253595"/>
    </source>
</evidence>
<dbReference type="RefSeq" id="WP_310070141.1">
    <property type="nucleotide sequence ID" value="NZ_JAVDVX010000002.1"/>
</dbReference>
<accession>A0ABU1UVQ5</accession>
<organism evidence="1 2">
    <name type="scientific">Cellvibrio fibrivorans</name>
    <dbReference type="NCBI Taxonomy" id="126350"/>
    <lineage>
        <taxon>Bacteria</taxon>
        <taxon>Pseudomonadati</taxon>
        <taxon>Pseudomonadota</taxon>
        <taxon>Gammaproteobacteria</taxon>
        <taxon>Cellvibrionales</taxon>
        <taxon>Cellvibrionaceae</taxon>
        <taxon>Cellvibrio</taxon>
    </lineage>
</organism>
<dbReference type="SUPFAM" id="SSF53850">
    <property type="entry name" value="Periplasmic binding protein-like II"/>
    <property type="match status" value="1"/>
</dbReference>
<reference evidence="1 2" key="1">
    <citation type="submission" date="2023-07" db="EMBL/GenBank/DDBJ databases">
        <title>Sorghum-associated microbial communities from plants grown in Nebraska, USA.</title>
        <authorList>
            <person name="Schachtman D."/>
        </authorList>
    </citation>
    <scope>NUCLEOTIDE SEQUENCE [LARGE SCALE GENOMIC DNA]</scope>
    <source>
        <strain evidence="1 2">BE190</strain>
    </source>
</reference>
<protein>
    <recommendedName>
        <fullName evidence="3">Solute-binding protein family 3/N-terminal domain-containing protein</fullName>
    </recommendedName>
</protein>
<evidence type="ECO:0008006" key="3">
    <source>
        <dbReference type="Google" id="ProtNLM"/>
    </source>
</evidence>
<gene>
    <name evidence="1" type="ORF">J2X05_001265</name>
</gene>
<proteinExistence type="predicted"/>
<comment type="caution">
    <text evidence="1">The sequence shown here is derived from an EMBL/GenBank/DDBJ whole genome shotgun (WGS) entry which is preliminary data.</text>
</comment>
<name>A0ABU1UVQ5_9GAMM</name>
<evidence type="ECO:0000313" key="1">
    <source>
        <dbReference type="EMBL" id="MDR7089259.1"/>
    </source>
</evidence>
<dbReference type="Proteomes" id="UP001253595">
    <property type="component" value="Unassembled WGS sequence"/>
</dbReference>
<sequence length="278" mass="31957">MQVVNYRIPSTPIDQYENYTIEVLRLALEKTRASYGDYQLRPLPEGVNRLRAKKALASNEYSDLVIEDSYDGSESADVSYIEFPIDLGVLSYRVCFVNPDVAPVVAAAKTLEELKRYRILQGIHWADTKVLNANGFKTLEVFAYKSSFRMVASGRADLFCLGASQIMNEYLNNNTGLQLSINDSFYFYYKLPRFFFLSSRSKVLKRRIEQGLLLAYQDQSLQALWDKNFLTSLRFIQLDKRKKFALNNPLNSHLNPAYEQYFAPLPEITQAIDTSSKK</sequence>
<dbReference type="EMBL" id="JAVDVX010000002">
    <property type="protein sequence ID" value="MDR7089259.1"/>
    <property type="molecule type" value="Genomic_DNA"/>
</dbReference>